<feature type="signal peptide" evidence="1">
    <location>
        <begin position="1"/>
        <end position="23"/>
    </location>
</feature>
<dbReference type="EMBL" id="CP017479">
    <property type="protein sequence ID" value="AOW09857.1"/>
    <property type="molecule type" value="Genomic_DNA"/>
</dbReference>
<accession>A0AAC9I888</accession>
<proteinExistence type="predicted"/>
<keyword evidence="3" id="KW-1185">Reference proteome</keyword>
<keyword evidence="1" id="KW-0732">Signal</keyword>
<name>A0AAC9I888_9FLAO</name>
<evidence type="ECO:0000256" key="1">
    <source>
        <dbReference type="SAM" id="SignalP"/>
    </source>
</evidence>
<evidence type="ECO:0000313" key="2">
    <source>
        <dbReference type="EMBL" id="AOW09857.1"/>
    </source>
</evidence>
<protein>
    <recommendedName>
        <fullName evidence="4">Lipoprotein</fullName>
    </recommendedName>
</protein>
<dbReference type="KEGG" id="fgl:EM308_10255"/>
<sequence length="180" mass="20419">MKKILKTTSLFVFVIIGSLVSTSCTDLSPEKIFDIAALNSNTLSSFGSKEINYKLESEPQVYDENQKKMVASSYYDFFNFSITNLETRLQTLKDIPEDDDNKELIQSSKDLFSYAIEKQKEGYLPIAKMKDEKASPEQIQKAITEFDASTQEEIDSKFTRLMTAAKAYAAKHNINAKFGF</sequence>
<reference evidence="2 3" key="1">
    <citation type="submission" date="2016-10" db="EMBL/GenBank/DDBJ databases">
        <title>Flavobacterium gilvum sp. nov., isolated from stream water.</title>
        <authorList>
            <person name="Shin S.-K."/>
            <person name="Cho Y.-J."/>
            <person name="Yi H."/>
        </authorList>
    </citation>
    <scope>NUCLEOTIDE SEQUENCE [LARGE SCALE GENOMIC DNA]</scope>
    <source>
        <strain evidence="2 3">EM1308</strain>
    </source>
</reference>
<dbReference type="RefSeq" id="WP_035640099.1">
    <property type="nucleotide sequence ID" value="NZ_CP017479.1"/>
</dbReference>
<gene>
    <name evidence="2" type="ORF">EM308_10255</name>
</gene>
<organism evidence="2 3">
    <name type="scientific">Flavobacterium gilvum</name>
    <dbReference type="NCBI Taxonomy" id="1492737"/>
    <lineage>
        <taxon>Bacteria</taxon>
        <taxon>Pseudomonadati</taxon>
        <taxon>Bacteroidota</taxon>
        <taxon>Flavobacteriia</taxon>
        <taxon>Flavobacteriales</taxon>
        <taxon>Flavobacteriaceae</taxon>
        <taxon>Flavobacterium</taxon>
    </lineage>
</organism>
<dbReference type="Proteomes" id="UP000175968">
    <property type="component" value="Chromosome"/>
</dbReference>
<evidence type="ECO:0008006" key="4">
    <source>
        <dbReference type="Google" id="ProtNLM"/>
    </source>
</evidence>
<dbReference type="AlphaFoldDB" id="A0AAC9I888"/>
<dbReference type="PROSITE" id="PS51257">
    <property type="entry name" value="PROKAR_LIPOPROTEIN"/>
    <property type="match status" value="1"/>
</dbReference>
<feature type="chain" id="PRO_5042038787" description="Lipoprotein" evidence="1">
    <location>
        <begin position="24"/>
        <end position="180"/>
    </location>
</feature>
<evidence type="ECO:0000313" key="3">
    <source>
        <dbReference type="Proteomes" id="UP000175968"/>
    </source>
</evidence>